<sequence length="253" mass="28163">MVDYYALAADRFRQGRSGQALHVLGRIRDQWDADGRCWELAGQIHFDLGDLSAAAAALEIAAILLPLSAAAQCRLAECYLRTQRPDLAACIYRHLATIENLDEADAVDTVRGLLRVDAIGEGVELGLLTLRRFRENHRLLMLVADGLERSGLGPQAALPMLLQAERLQPKNLHYKIAVIKRLVEAGRRLDAVRRLRVIEVESLDCVASLQRLRLLLAACGEEERAEACHARLAQIEYETVSSYRPSDEEDGDD</sequence>
<name>A0A9X1MK41_9BACT</name>
<dbReference type="AlphaFoldDB" id="A0A9X1MK41"/>
<dbReference type="Gene3D" id="1.25.40.10">
    <property type="entry name" value="Tetratricopeptide repeat domain"/>
    <property type="match status" value="1"/>
</dbReference>
<dbReference type="InterPro" id="IPR011990">
    <property type="entry name" value="TPR-like_helical_dom_sf"/>
</dbReference>
<reference evidence="1" key="1">
    <citation type="submission" date="2021-11" db="EMBL/GenBank/DDBJ databases">
        <title>Genome sequence.</title>
        <authorList>
            <person name="Sun Q."/>
        </authorList>
    </citation>
    <scope>NUCLEOTIDE SEQUENCE</scope>
    <source>
        <strain evidence="1">JC732</strain>
    </source>
</reference>
<dbReference type="EMBL" id="JAJKFT010000004">
    <property type="protein sequence ID" value="MCC9627675.1"/>
    <property type="molecule type" value="Genomic_DNA"/>
</dbReference>
<dbReference type="Proteomes" id="UP001139103">
    <property type="component" value="Unassembled WGS sequence"/>
</dbReference>
<evidence type="ECO:0000313" key="1">
    <source>
        <dbReference type="EMBL" id="MCC9627675.1"/>
    </source>
</evidence>
<accession>A0A9X1MK41</accession>
<dbReference type="Pfam" id="PF13432">
    <property type="entry name" value="TPR_16"/>
    <property type="match status" value="1"/>
</dbReference>
<comment type="caution">
    <text evidence="1">The sequence shown here is derived from an EMBL/GenBank/DDBJ whole genome shotgun (WGS) entry which is preliminary data.</text>
</comment>
<dbReference type="RefSeq" id="WP_230216257.1">
    <property type="nucleotide sequence ID" value="NZ_JAJKFT010000004.1"/>
</dbReference>
<keyword evidence="2" id="KW-1185">Reference proteome</keyword>
<protein>
    <submittedName>
        <fullName evidence="1">Tetratricopeptide repeat protein</fullName>
    </submittedName>
</protein>
<gene>
    <name evidence="1" type="ORF">LOC68_04660</name>
</gene>
<evidence type="ECO:0000313" key="2">
    <source>
        <dbReference type="Proteomes" id="UP001139103"/>
    </source>
</evidence>
<proteinExistence type="predicted"/>
<organism evidence="1 2">
    <name type="scientific">Blastopirellula sediminis</name>
    <dbReference type="NCBI Taxonomy" id="2894196"/>
    <lineage>
        <taxon>Bacteria</taxon>
        <taxon>Pseudomonadati</taxon>
        <taxon>Planctomycetota</taxon>
        <taxon>Planctomycetia</taxon>
        <taxon>Pirellulales</taxon>
        <taxon>Pirellulaceae</taxon>
        <taxon>Blastopirellula</taxon>
    </lineage>
</organism>
<dbReference type="SUPFAM" id="SSF48452">
    <property type="entry name" value="TPR-like"/>
    <property type="match status" value="1"/>
</dbReference>